<dbReference type="EMBL" id="CACRXK020008860">
    <property type="protein sequence ID" value="CAB4015825.1"/>
    <property type="molecule type" value="Genomic_DNA"/>
</dbReference>
<sequence length="215" mass="22384">MVLSKRIARSCIHLGFVQLVAGCAGVACGAVAKSKLTGPVGATIGLWAVYFVVLGIICIAAGFFKESRILGIALVFEVIGMIIAAAGMIISAIFWAFLNSCSSSLVIGPVLSDLCACGVVGDITDYDVSCSDLRTVRNVTAAATIVYLVLAITSFIGMIYGCVGICCAPKEPRSVTVTTVNSPSASQAEAKPMIMTKLFKKKPQPPSGKNTNCKH</sequence>
<dbReference type="AlphaFoldDB" id="A0A6S7IAC4"/>
<dbReference type="PROSITE" id="PS51257">
    <property type="entry name" value="PROKAR_LIPOPROTEIN"/>
    <property type="match status" value="1"/>
</dbReference>
<name>A0A6S7IAC4_PARCT</name>
<protein>
    <submittedName>
        <fullName evidence="1">Uncharacterized protein</fullName>
    </submittedName>
</protein>
<dbReference type="Proteomes" id="UP001152795">
    <property type="component" value="Unassembled WGS sequence"/>
</dbReference>
<dbReference type="OrthoDB" id="6000406at2759"/>
<evidence type="ECO:0000313" key="2">
    <source>
        <dbReference type="Proteomes" id="UP001152795"/>
    </source>
</evidence>
<accession>A0A6S7IAC4</accession>
<reference evidence="1" key="1">
    <citation type="submission" date="2020-04" db="EMBL/GenBank/DDBJ databases">
        <authorList>
            <person name="Alioto T."/>
            <person name="Alioto T."/>
            <person name="Gomez Garrido J."/>
        </authorList>
    </citation>
    <scope>NUCLEOTIDE SEQUENCE</scope>
    <source>
        <strain evidence="1">A484AB</strain>
    </source>
</reference>
<gene>
    <name evidence="1" type="ORF">PACLA_8A050200</name>
</gene>
<keyword evidence="2" id="KW-1185">Reference proteome</keyword>
<comment type="caution">
    <text evidence="1">The sequence shown here is derived from an EMBL/GenBank/DDBJ whole genome shotgun (WGS) entry which is preliminary data.</text>
</comment>
<proteinExistence type="predicted"/>
<organism evidence="1 2">
    <name type="scientific">Paramuricea clavata</name>
    <name type="common">Red gorgonian</name>
    <name type="synonym">Violescent sea-whip</name>
    <dbReference type="NCBI Taxonomy" id="317549"/>
    <lineage>
        <taxon>Eukaryota</taxon>
        <taxon>Metazoa</taxon>
        <taxon>Cnidaria</taxon>
        <taxon>Anthozoa</taxon>
        <taxon>Octocorallia</taxon>
        <taxon>Malacalcyonacea</taxon>
        <taxon>Plexauridae</taxon>
        <taxon>Paramuricea</taxon>
    </lineage>
</organism>
<evidence type="ECO:0000313" key="1">
    <source>
        <dbReference type="EMBL" id="CAB4015825.1"/>
    </source>
</evidence>